<evidence type="ECO:0000256" key="5">
    <source>
        <dbReference type="ARBA" id="ARBA00022785"/>
    </source>
</evidence>
<dbReference type="PROSITE" id="PS51379">
    <property type="entry name" value="4FE4S_FER_2"/>
    <property type="match status" value="1"/>
</dbReference>
<keyword evidence="6 11" id="KW-0560">Oxidoreductase</keyword>
<dbReference type="InterPro" id="IPR021133">
    <property type="entry name" value="HEAT_type_2"/>
</dbReference>
<dbReference type="EMBL" id="CP036281">
    <property type="protein sequence ID" value="QDU81090.1"/>
    <property type="molecule type" value="Genomic_DNA"/>
</dbReference>
<dbReference type="OrthoDB" id="9784571at2"/>
<feature type="region of interest" description="Disordered" evidence="9">
    <location>
        <begin position="373"/>
        <end position="396"/>
    </location>
</feature>
<keyword evidence="8" id="KW-0411">Iron-sulfur</keyword>
<feature type="domain" description="4Fe-4S ferredoxin-type" evidence="10">
    <location>
        <begin position="181"/>
        <end position="210"/>
    </location>
</feature>
<dbReference type="GO" id="GO:0052693">
    <property type="term" value="F:epoxyqueuosine reductase activity"/>
    <property type="evidence" value="ECO:0007669"/>
    <property type="project" value="TreeGrafter"/>
</dbReference>
<dbReference type="SUPFAM" id="SSF48371">
    <property type="entry name" value="ARM repeat"/>
    <property type="match status" value="1"/>
</dbReference>
<organism evidence="11 12">
    <name type="scientific">Polystyrenella longa</name>
    <dbReference type="NCBI Taxonomy" id="2528007"/>
    <lineage>
        <taxon>Bacteria</taxon>
        <taxon>Pseudomonadati</taxon>
        <taxon>Planctomycetota</taxon>
        <taxon>Planctomycetia</taxon>
        <taxon>Planctomycetales</taxon>
        <taxon>Planctomycetaceae</taxon>
        <taxon>Polystyrenella</taxon>
    </lineage>
</organism>
<dbReference type="InterPro" id="IPR017896">
    <property type="entry name" value="4Fe4S_Fe-S-bd"/>
</dbReference>
<dbReference type="GO" id="GO:0008616">
    <property type="term" value="P:tRNA queuosine(34) biosynthetic process"/>
    <property type="evidence" value="ECO:0007669"/>
    <property type="project" value="UniProtKB-KW"/>
</dbReference>
<reference evidence="11 12" key="1">
    <citation type="submission" date="2019-02" db="EMBL/GenBank/DDBJ databases">
        <title>Deep-cultivation of Planctomycetes and their phenomic and genomic characterization uncovers novel biology.</title>
        <authorList>
            <person name="Wiegand S."/>
            <person name="Jogler M."/>
            <person name="Boedeker C."/>
            <person name="Pinto D."/>
            <person name="Vollmers J."/>
            <person name="Rivas-Marin E."/>
            <person name="Kohn T."/>
            <person name="Peeters S.H."/>
            <person name="Heuer A."/>
            <person name="Rast P."/>
            <person name="Oberbeckmann S."/>
            <person name="Bunk B."/>
            <person name="Jeske O."/>
            <person name="Meyerdierks A."/>
            <person name="Storesund J.E."/>
            <person name="Kallscheuer N."/>
            <person name="Luecker S."/>
            <person name="Lage O.M."/>
            <person name="Pohl T."/>
            <person name="Merkel B.J."/>
            <person name="Hornburger P."/>
            <person name="Mueller R.-W."/>
            <person name="Bruemmer F."/>
            <person name="Labrenz M."/>
            <person name="Spormann A.M."/>
            <person name="Op den Camp H."/>
            <person name="Overmann J."/>
            <person name="Amann R."/>
            <person name="Jetten M.S.M."/>
            <person name="Mascher T."/>
            <person name="Medema M.H."/>
            <person name="Devos D.P."/>
            <person name="Kaster A.-K."/>
            <person name="Ovreas L."/>
            <person name="Rohde M."/>
            <person name="Galperin M.Y."/>
            <person name="Jogler C."/>
        </authorList>
    </citation>
    <scope>NUCLEOTIDE SEQUENCE [LARGE SCALE GENOMIC DNA]</scope>
    <source>
        <strain evidence="11 12">Pla110</strain>
    </source>
</reference>
<dbReference type="Pfam" id="PF08331">
    <property type="entry name" value="QueG_DUF1730"/>
    <property type="match status" value="1"/>
</dbReference>
<dbReference type="PANTHER" id="PTHR30002:SF4">
    <property type="entry name" value="EPOXYQUEUOSINE REDUCTASE"/>
    <property type="match status" value="1"/>
</dbReference>
<proteinExistence type="predicted"/>
<dbReference type="Gene3D" id="1.25.10.10">
    <property type="entry name" value="Leucine-rich Repeat Variant"/>
    <property type="match status" value="1"/>
</dbReference>
<dbReference type="PANTHER" id="PTHR30002">
    <property type="entry name" value="EPOXYQUEUOSINE REDUCTASE"/>
    <property type="match status" value="1"/>
</dbReference>
<accession>A0A518CPE0</accession>
<dbReference type="RefSeq" id="WP_144996307.1">
    <property type="nucleotide sequence ID" value="NZ_CP036281.1"/>
</dbReference>
<keyword evidence="1" id="KW-0004">4Fe-4S</keyword>
<protein>
    <submittedName>
        <fullName evidence="11">Epoxyqueuosine reductase</fullName>
        <ecNumber evidence="11">1.1.-.-</ecNumber>
    </submittedName>
</protein>
<dbReference type="GO" id="GO:0046872">
    <property type="term" value="F:metal ion binding"/>
    <property type="evidence" value="ECO:0007669"/>
    <property type="project" value="UniProtKB-KW"/>
</dbReference>
<dbReference type="InterPro" id="IPR016024">
    <property type="entry name" value="ARM-type_fold"/>
</dbReference>
<dbReference type="Proteomes" id="UP000317178">
    <property type="component" value="Chromosome"/>
</dbReference>
<dbReference type="Pfam" id="PF13484">
    <property type="entry name" value="Fer4_16"/>
    <property type="match status" value="1"/>
</dbReference>
<dbReference type="InterPro" id="IPR004155">
    <property type="entry name" value="PBS_lyase_HEAT"/>
</dbReference>
<keyword evidence="3" id="KW-0819">tRNA processing</keyword>
<dbReference type="GO" id="GO:0051539">
    <property type="term" value="F:4 iron, 4 sulfur cluster binding"/>
    <property type="evidence" value="ECO:0007669"/>
    <property type="project" value="UniProtKB-KW"/>
</dbReference>
<dbReference type="InterPro" id="IPR004453">
    <property type="entry name" value="QueG"/>
</dbReference>
<evidence type="ECO:0000256" key="4">
    <source>
        <dbReference type="ARBA" id="ARBA00022723"/>
    </source>
</evidence>
<keyword evidence="4" id="KW-0479">Metal-binding</keyword>
<dbReference type="Pfam" id="PF13646">
    <property type="entry name" value="HEAT_2"/>
    <property type="match status" value="1"/>
</dbReference>
<dbReference type="PROSITE" id="PS50077">
    <property type="entry name" value="HEAT_REPEAT"/>
    <property type="match status" value="1"/>
</dbReference>
<dbReference type="InterPro" id="IPR013542">
    <property type="entry name" value="QueG_DUF1730"/>
</dbReference>
<keyword evidence="7" id="KW-0408">Iron</keyword>
<evidence type="ECO:0000313" key="12">
    <source>
        <dbReference type="Proteomes" id="UP000317178"/>
    </source>
</evidence>
<evidence type="ECO:0000256" key="8">
    <source>
        <dbReference type="ARBA" id="ARBA00023014"/>
    </source>
</evidence>
<dbReference type="SUPFAM" id="SSF46548">
    <property type="entry name" value="alpha-helical ferredoxin"/>
    <property type="match status" value="1"/>
</dbReference>
<dbReference type="InterPro" id="IPR011989">
    <property type="entry name" value="ARM-like"/>
</dbReference>
<evidence type="ECO:0000256" key="6">
    <source>
        <dbReference type="ARBA" id="ARBA00023002"/>
    </source>
</evidence>
<dbReference type="FunFam" id="3.30.70.20:FF:000037">
    <property type="entry name" value="Epoxyqueuosine reductase"/>
    <property type="match status" value="1"/>
</dbReference>
<dbReference type="AlphaFoldDB" id="A0A518CPE0"/>
<evidence type="ECO:0000256" key="1">
    <source>
        <dbReference type="ARBA" id="ARBA00022485"/>
    </source>
</evidence>
<name>A0A518CPE0_9PLAN</name>
<dbReference type="PROSITE" id="PS00198">
    <property type="entry name" value="4FE4S_FER_1"/>
    <property type="match status" value="1"/>
</dbReference>
<dbReference type="Gene3D" id="3.30.70.20">
    <property type="match status" value="1"/>
</dbReference>
<feature type="compositionally biased region" description="Basic and acidic residues" evidence="9">
    <location>
        <begin position="373"/>
        <end position="386"/>
    </location>
</feature>
<evidence type="ECO:0000313" key="11">
    <source>
        <dbReference type="EMBL" id="QDU81090.1"/>
    </source>
</evidence>
<evidence type="ECO:0000259" key="10">
    <source>
        <dbReference type="PROSITE" id="PS51379"/>
    </source>
</evidence>
<evidence type="ECO:0000256" key="2">
    <source>
        <dbReference type="ARBA" id="ARBA00022490"/>
    </source>
</evidence>
<dbReference type="EC" id="1.1.-.-" evidence="11"/>
<keyword evidence="12" id="KW-1185">Reference proteome</keyword>
<dbReference type="InterPro" id="IPR017900">
    <property type="entry name" value="4Fe4S_Fe_S_CS"/>
</dbReference>
<dbReference type="SMART" id="SM00567">
    <property type="entry name" value="EZ_HEAT"/>
    <property type="match status" value="2"/>
</dbReference>
<evidence type="ECO:0000256" key="9">
    <source>
        <dbReference type="SAM" id="MobiDB-lite"/>
    </source>
</evidence>
<gene>
    <name evidence="11" type="primary">queG</name>
    <name evidence="11" type="ORF">Pla110_28270</name>
</gene>
<evidence type="ECO:0000256" key="7">
    <source>
        <dbReference type="ARBA" id="ARBA00023004"/>
    </source>
</evidence>
<sequence>MTNLSRTEASDQIKQSALQIGFELVGIAPAVQPSGYSHLLDWLDKGYAGEMGYIERRREAYSDPSFVQQQTRSLVVCAWNYRSQEPVPTEPTEGRVARYAWSGIDYHDYLRDRLQQLAEQIRNTLPEARTRCAVDTAPLLERDFARLAGLGWFGKNTMLINKRKGSWLLLGVVLVDQELAYDKPHETDHCGTCTRCLDVCPTDAFTEPGELDARKCISYLTIELKDSIPTEFRAPMGDWLFGCDLCQDVCPWNNKSPISTNTEVQPRIDLNPISATELFELSESDLKAKLKTSPLLRPGRAGLLRNAAIVLGNSGDPHVVPVLSKALHNEETPVIRTAAAWALGELGGTEARQALQEQCEVEENQEVRSEIEEAIRRLPRPQKDDAIPGSNSTSDL</sequence>
<evidence type="ECO:0000256" key="3">
    <source>
        <dbReference type="ARBA" id="ARBA00022694"/>
    </source>
</evidence>
<dbReference type="NCBIfam" id="TIGR00276">
    <property type="entry name" value="tRNA epoxyqueuosine(34) reductase QueG"/>
    <property type="match status" value="1"/>
</dbReference>
<keyword evidence="2" id="KW-0963">Cytoplasm</keyword>
<dbReference type="KEGG" id="plon:Pla110_28270"/>
<keyword evidence="5" id="KW-0671">Queuosine biosynthesis</keyword>